<feature type="domain" description="DUF4180" evidence="1">
    <location>
        <begin position="9"/>
        <end position="117"/>
    </location>
</feature>
<sequence>MNHQVIEHKNQKYIEVTSSSPLLGSEQDALDLVALGMEQQTGLLLLHAEALSEDFFQLKTGVAGAMLQKFINYHMKTAVVLADQEGQHLRFREMVSEANKGQAFRVFETREAAENWLLG</sequence>
<accession>A0A511MW82</accession>
<dbReference type="Pfam" id="PF13788">
    <property type="entry name" value="DUF4180"/>
    <property type="match status" value="1"/>
</dbReference>
<evidence type="ECO:0000313" key="2">
    <source>
        <dbReference type="EMBL" id="GEM44518.1"/>
    </source>
</evidence>
<dbReference type="InterPro" id="IPR025438">
    <property type="entry name" value="DUF4180"/>
</dbReference>
<name>A0A511MW82_DEIC1</name>
<evidence type="ECO:0000313" key="3">
    <source>
        <dbReference type="Proteomes" id="UP000321306"/>
    </source>
</evidence>
<keyword evidence="3" id="KW-1185">Reference proteome</keyword>
<evidence type="ECO:0000259" key="1">
    <source>
        <dbReference type="Pfam" id="PF13788"/>
    </source>
</evidence>
<organism evidence="2 3">
    <name type="scientific">Deinococcus cellulosilyticus (strain DSM 18568 / NBRC 106333 / KACC 11606 / 5516J-15)</name>
    <dbReference type="NCBI Taxonomy" id="1223518"/>
    <lineage>
        <taxon>Bacteria</taxon>
        <taxon>Thermotogati</taxon>
        <taxon>Deinococcota</taxon>
        <taxon>Deinococci</taxon>
        <taxon>Deinococcales</taxon>
        <taxon>Deinococcaceae</taxon>
        <taxon>Deinococcus</taxon>
    </lineage>
</organism>
<dbReference type="AlphaFoldDB" id="A0A511MW82"/>
<protein>
    <recommendedName>
        <fullName evidence="1">DUF4180 domain-containing protein</fullName>
    </recommendedName>
</protein>
<dbReference type="EMBL" id="BJXB01000001">
    <property type="protein sequence ID" value="GEM44518.1"/>
    <property type="molecule type" value="Genomic_DNA"/>
</dbReference>
<dbReference type="RefSeq" id="WP_222594659.1">
    <property type="nucleotide sequence ID" value="NZ_BJXB01000001.1"/>
</dbReference>
<proteinExistence type="predicted"/>
<comment type="caution">
    <text evidence="2">The sequence shown here is derived from an EMBL/GenBank/DDBJ whole genome shotgun (WGS) entry which is preliminary data.</text>
</comment>
<gene>
    <name evidence="2" type="ORF">DC3_01530</name>
</gene>
<reference evidence="2 3" key="1">
    <citation type="submission" date="2019-07" db="EMBL/GenBank/DDBJ databases">
        <title>Whole genome shotgun sequence of Deinococcus cellulosilyticus NBRC 106333.</title>
        <authorList>
            <person name="Hosoyama A."/>
            <person name="Uohara A."/>
            <person name="Ohji S."/>
            <person name="Ichikawa N."/>
        </authorList>
    </citation>
    <scope>NUCLEOTIDE SEQUENCE [LARGE SCALE GENOMIC DNA]</scope>
    <source>
        <strain evidence="2 3">NBRC 106333</strain>
    </source>
</reference>
<dbReference type="Proteomes" id="UP000321306">
    <property type="component" value="Unassembled WGS sequence"/>
</dbReference>